<feature type="compositionally biased region" description="Polar residues" evidence="5">
    <location>
        <begin position="379"/>
        <end position="399"/>
    </location>
</feature>
<feature type="domain" description="FYVE-type" evidence="6">
    <location>
        <begin position="153"/>
        <end position="224"/>
    </location>
</feature>
<dbReference type="PANTHER" id="PTHR13510">
    <property type="entry name" value="FYVE-FINGER-CONTAINING RAB5 EFFECTOR PROTEIN RABENOSYN-5-RELATED"/>
    <property type="match status" value="1"/>
</dbReference>
<dbReference type="SMART" id="SM00064">
    <property type="entry name" value="FYVE"/>
    <property type="match status" value="1"/>
</dbReference>
<keyword evidence="2 4" id="KW-0863">Zinc-finger</keyword>
<evidence type="ECO:0000256" key="1">
    <source>
        <dbReference type="ARBA" id="ARBA00022723"/>
    </source>
</evidence>
<dbReference type="CDD" id="cd15716">
    <property type="entry name" value="FYVE_RBNS5"/>
    <property type="match status" value="1"/>
</dbReference>
<keyword evidence="1" id="KW-0479">Metal-binding</keyword>
<dbReference type="PROSITE" id="PS50178">
    <property type="entry name" value="ZF_FYVE"/>
    <property type="match status" value="1"/>
</dbReference>
<feature type="region of interest" description="Disordered" evidence="5">
    <location>
        <begin position="360"/>
        <end position="399"/>
    </location>
</feature>
<comment type="caution">
    <text evidence="7">The sequence shown here is derived from an EMBL/GenBank/DDBJ whole genome shotgun (WGS) entry which is preliminary data.</text>
</comment>
<evidence type="ECO:0000313" key="8">
    <source>
        <dbReference type="Proteomes" id="UP000291343"/>
    </source>
</evidence>
<dbReference type="InParanoid" id="A0A482WNM1"/>
<dbReference type="GO" id="GO:0008270">
    <property type="term" value="F:zinc ion binding"/>
    <property type="evidence" value="ECO:0007669"/>
    <property type="project" value="UniProtKB-KW"/>
</dbReference>
<proteinExistence type="predicted"/>
<dbReference type="SMR" id="A0A482WNM1"/>
<dbReference type="InterPro" id="IPR052727">
    <property type="entry name" value="Rab4/Rab5_effector"/>
</dbReference>
<reference evidence="7 8" key="1">
    <citation type="journal article" date="2017" name="Gigascience">
        <title>Genome sequence of the small brown planthopper, Laodelphax striatellus.</title>
        <authorList>
            <person name="Zhu J."/>
            <person name="Jiang F."/>
            <person name="Wang X."/>
            <person name="Yang P."/>
            <person name="Bao Y."/>
            <person name="Zhao W."/>
            <person name="Wang W."/>
            <person name="Lu H."/>
            <person name="Wang Q."/>
            <person name="Cui N."/>
            <person name="Li J."/>
            <person name="Chen X."/>
            <person name="Luo L."/>
            <person name="Yu J."/>
            <person name="Kang L."/>
            <person name="Cui F."/>
        </authorList>
    </citation>
    <scope>NUCLEOTIDE SEQUENCE [LARGE SCALE GENOMIC DNA]</scope>
    <source>
        <strain evidence="7">Lst14</strain>
    </source>
</reference>
<dbReference type="OrthoDB" id="166134at2759"/>
<dbReference type="Proteomes" id="UP000291343">
    <property type="component" value="Unassembled WGS sequence"/>
</dbReference>
<dbReference type="PANTHER" id="PTHR13510:SF44">
    <property type="entry name" value="RABENOSYN-5"/>
    <property type="match status" value="1"/>
</dbReference>
<dbReference type="EMBL" id="QKKF02029485">
    <property type="protein sequence ID" value="RZF35179.1"/>
    <property type="molecule type" value="Genomic_DNA"/>
</dbReference>
<evidence type="ECO:0000256" key="4">
    <source>
        <dbReference type="PROSITE-ProRule" id="PRU00091"/>
    </source>
</evidence>
<dbReference type="InterPro" id="IPR000306">
    <property type="entry name" value="Znf_FYVE"/>
</dbReference>
<feature type="compositionally biased region" description="Polar residues" evidence="5">
    <location>
        <begin position="475"/>
        <end position="486"/>
    </location>
</feature>
<dbReference type="InterPro" id="IPR013087">
    <property type="entry name" value="Znf_C2H2_type"/>
</dbReference>
<dbReference type="STRING" id="195883.A0A482WNM1"/>
<dbReference type="FunCoup" id="A0A482WNM1">
    <property type="interactions" value="1706"/>
</dbReference>
<dbReference type="InterPro" id="IPR011011">
    <property type="entry name" value="Znf_FYVE_PHD"/>
</dbReference>
<keyword evidence="8" id="KW-1185">Reference proteome</keyword>
<dbReference type="InterPro" id="IPR013083">
    <property type="entry name" value="Znf_RING/FYVE/PHD"/>
</dbReference>
<accession>A0A482WNM1</accession>
<keyword evidence="3" id="KW-0862">Zinc</keyword>
<dbReference type="Pfam" id="PF01363">
    <property type="entry name" value="FYVE"/>
    <property type="match status" value="1"/>
</dbReference>
<dbReference type="PROSITE" id="PS00028">
    <property type="entry name" value="ZINC_FINGER_C2H2_1"/>
    <property type="match status" value="1"/>
</dbReference>
<dbReference type="Gene3D" id="3.30.40.10">
    <property type="entry name" value="Zinc/RING finger domain, C3HC4 (zinc finger)"/>
    <property type="match status" value="1"/>
</dbReference>
<dbReference type="InterPro" id="IPR021565">
    <property type="entry name" value="Rbsn_Rab-bd"/>
</dbReference>
<feature type="compositionally biased region" description="Basic and acidic residues" evidence="5">
    <location>
        <begin position="360"/>
        <end position="369"/>
    </location>
</feature>
<dbReference type="SUPFAM" id="SSF57903">
    <property type="entry name" value="FYVE/PHD zinc finger"/>
    <property type="match status" value="1"/>
</dbReference>
<dbReference type="Pfam" id="PF11464">
    <property type="entry name" value="Rbsn"/>
    <property type="match status" value="1"/>
</dbReference>
<dbReference type="InterPro" id="IPR017455">
    <property type="entry name" value="Znf_FYVE-rel"/>
</dbReference>
<dbReference type="AlphaFoldDB" id="A0A482WNM1"/>
<evidence type="ECO:0000313" key="7">
    <source>
        <dbReference type="EMBL" id="RZF35179.1"/>
    </source>
</evidence>
<evidence type="ECO:0000259" key="6">
    <source>
        <dbReference type="PROSITE" id="PS50178"/>
    </source>
</evidence>
<sequence length="502" mass="57037">MYESRKNGLYKDRMAEEDKAVMEGFLCPICKADLGTPDQLVTHFQNEHSEDQDLLKSFKDLLGIAKKKILKEDGSGSLTFGKPRELFQWEPQEIGASTSHLKSFEEARSARLQRLFVPTNQLIIRLDKLLDNMPSDPIKKKAHEQNIVPWLDGDAVPRCPNCTRSFHVARRQHHCRLCGSIMCDDCSLFLPISTAMKMLDKASEVRKHSEMTLRVCSHCLSLLGGRERMKESRKCKPIICQLYEKLVECREQADEHAAMYIKMSNSLSEGETVYSLNDAQALRMTIVKLAESIDVISGKILNLDGPPEGGSASVRLQKSVRMATTAYLRTQLLRLPSLLSESDYKYAQFRRRQQIQAKIQEEKTRESKLKSPGVRPDFNSPQHNRVAAPTNSSSSNDIQDVSVGQGWVPEKKKFFDVDDPLLLQMNILRNYIQEARAAHKYDEVVSLEANLQELKDEYWKQQQEIDDLASKEESYTSGSDTTTTLESTEKDEGSQSNHSDNV</sequence>
<evidence type="ECO:0000256" key="2">
    <source>
        <dbReference type="ARBA" id="ARBA00022771"/>
    </source>
</evidence>
<name>A0A482WNM1_LAOST</name>
<feature type="region of interest" description="Disordered" evidence="5">
    <location>
        <begin position="463"/>
        <end position="502"/>
    </location>
</feature>
<evidence type="ECO:0000256" key="3">
    <source>
        <dbReference type="ARBA" id="ARBA00022833"/>
    </source>
</evidence>
<dbReference type="InterPro" id="IPR036531">
    <property type="entry name" value="Rbsn_Rab-bd_sf"/>
</dbReference>
<organism evidence="7 8">
    <name type="scientific">Laodelphax striatellus</name>
    <name type="common">Small brown planthopper</name>
    <name type="synonym">Delphax striatella</name>
    <dbReference type="NCBI Taxonomy" id="195883"/>
    <lineage>
        <taxon>Eukaryota</taxon>
        <taxon>Metazoa</taxon>
        <taxon>Ecdysozoa</taxon>
        <taxon>Arthropoda</taxon>
        <taxon>Hexapoda</taxon>
        <taxon>Insecta</taxon>
        <taxon>Pterygota</taxon>
        <taxon>Neoptera</taxon>
        <taxon>Paraneoptera</taxon>
        <taxon>Hemiptera</taxon>
        <taxon>Auchenorrhyncha</taxon>
        <taxon>Fulgoroidea</taxon>
        <taxon>Delphacidae</taxon>
        <taxon>Criomorphinae</taxon>
        <taxon>Laodelphax</taxon>
    </lineage>
</organism>
<dbReference type="SUPFAM" id="SSF140125">
    <property type="entry name" value="Rabenosyn-5 Rab-binding domain-like"/>
    <property type="match status" value="1"/>
</dbReference>
<protein>
    <recommendedName>
        <fullName evidence="6">FYVE-type domain-containing protein</fullName>
    </recommendedName>
</protein>
<dbReference type="Gene3D" id="4.10.860.20">
    <property type="entry name" value="Rabenosyn, Rab binding domain"/>
    <property type="match status" value="1"/>
</dbReference>
<evidence type="ECO:0000256" key="5">
    <source>
        <dbReference type="SAM" id="MobiDB-lite"/>
    </source>
</evidence>
<gene>
    <name evidence="7" type="ORF">LSTR_LSTR012384</name>
</gene>